<feature type="domain" description="HTH tetR-type" evidence="3">
    <location>
        <begin position="21"/>
        <end position="81"/>
    </location>
</feature>
<feature type="DNA-binding region" description="H-T-H motif" evidence="2">
    <location>
        <begin position="44"/>
        <end position="63"/>
    </location>
</feature>
<dbReference type="OrthoDB" id="7186128at2"/>
<sequence>MGETNEARVARARREVSPRKLEKQMAIASASCTVFGREGYARASVDALAAEAGVSTRTLYNHFPGGKAQLFQTVVTWTSSEVRDAQLACLRAVLDPERPPHPDDLERDLVALARGFADLMAEYPNHFALVRHIHAEADHVPPEVLKAWHEAGPEPVGRAVAEAMTHLADAGLLDPHGDAPMAAAHFMALTTHTLVQSTHYGVLPLPATETDRLIRGGVAAFLRAYGTGAGASAVRDGVVPT</sequence>
<dbReference type="Pfam" id="PF00440">
    <property type="entry name" value="TetR_N"/>
    <property type="match status" value="1"/>
</dbReference>
<dbReference type="GO" id="GO:0003700">
    <property type="term" value="F:DNA-binding transcription factor activity"/>
    <property type="evidence" value="ECO:0007669"/>
    <property type="project" value="TreeGrafter"/>
</dbReference>
<comment type="caution">
    <text evidence="4">The sequence shown here is derived from an EMBL/GenBank/DDBJ whole genome shotgun (WGS) entry which is preliminary data.</text>
</comment>
<protein>
    <submittedName>
        <fullName evidence="4">TetR family transcriptional regulator</fullName>
    </submittedName>
</protein>
<evidence type="ECO:0000313" key="4">
    <source>
        <dbReference type="EMBL" id="TQK98030.1"/>
    </source>
</evidence>
<dbReference type="SUPFAM" id="SSF46689">
    <property type="entry name" value="Homeodomain-like"/>
    <property type="match status" value="1"/>
</dbReference>
<dbReference type="InterPro" id="IPR036271">
    <property type="entry name" value="Tet_transcr_reg_TetR-rel_C_sf"/>
</dbReference>
<dbReference type="EMBL" id="VFNX01000001">
    <property type="protein sequence ID" value="TQK98030.1"/>
    <property type="molecule type" value="Genomic_DNA"/>
</dbReference>
<dbReference type="AlphaFoldDB" id="A0A542UG27"/>
<evidence type="ECO:0000256" key="1">
    <source>
        <dbReference type="ARBA" id="ARBA00023125"/>
    </source>
</evidence>
<dbReference type="InterPro" id="IPR001647">
    <property type="entry name" value="HTH_TetR"/>
</dbReference>
<dbReference type="PANTHER" id="PTHR30055:SF146">
    <property type="entry name" value="HTH-TYPE TRANSCRIPTIONAL DUAL REGULATOR CECR"/>
    <property type="match status" value="1"/>
</dbReference>
<dbReference type="InterPro" id="IPR009057">
    <property type="entry name" value="Homeodomain-like_sf"/>
</dbReference>
<evidence type="ECO:0000256" key="2">
    <source>
        <dbReference type="PROSITE-ProRule" id="PRU00335"/>
    </source>
</evidence>
<dbReference type="InterPro" id="IPR039536">
    <property type="entry name" value="TetR_C_Proteobacteria"/>
</dbReference>
<reference evidence="4 5" key="1">
    <citation type="submission" date="2019-06" db="EMBL/GenBank/DDBJ databases">
        <title>Sequencing the genomes of 1000 actinobacteria strains.</title>
        <authorList>
            <person name="Klenk H.-P."/>
        </authorList>
    </citation>
    <scope>NUCLEOTIDE SEQUENCE [LARGE SCALE GENOMIC DNA]</scope>
    <source>
        <strain evidence="4 5">DSM 41929</strain>
    </source>
</reference>
<dbReference type="Proteomes" id="UP000318103">
    <property type="component" value="Unassembled WGS sequence"/>
</dbReference>
<gene>
    <name evidence="4" type="ORF">FB563_3038</name>
</gene>
<proteinExistence type="predicted"/>
<accession>A0A542UG27</accession>
<dbReference type="Gene3D" id="1.10.357.10">
    <property type="entry name" value="Tetracycline Repressor, domain 2"/>
    <property type="match status" value="1"/>
</dbReference>
<dbReference type="InterPro" id="IPR050109">
    <property type="entry name" value="HTH-type_TetR-like_transc_reg"/>
</dbReference>
<evidence type="ECO:0000259" key="3">
    <source>
        <dbReference type="PROSITE" id="PS50977"/>
    </source>
</evidence>
<organism evidence="4 5">
    <name type="scientific">Streptomyces puniciscabiei</name>
    <dbReference type="NCBI Taxonomy" id="164348"/>
    <lineage>
        <taxon>Bacteria</taxon>
        <taxon>Bacillati</taxon>
        <taxon>Actinomycetota</taxon>
        <taxon>Actinomycetes</taxon>
        <taxon>Kitasatosporales</taxon>
        <taxon>Streptomycetaceae</taxon>
        <taxon>Streptomyces</taxon>
    </lineage>
</organism>
<dbReference type="Pfam" id="PF14246">
    <property type="entry name" value="TetR_C_7"/>
    <property type="match status" value="1"/>
</dbReference>
<dbReference type="PANTHER" id="PTHR30055">
    <property type="entry name" value="HTH-TYPE TRANSCRIPTIONAL REGULATOR RUTR"/>
    <property type="match status" value="1"/>
</dbReference>
<keyword evidence="5" id="KW-1185">Reference proteome</keyword>
<dbReference type="RefSeq" id="WP_055709479.1">
    <property type="nucleotide sequence ID" value="NZ_JBPJFI010000001.1"/>
</dbReference>
<dbReference type="SUPFAM" id="SSF48498">
    <property type="entry name" value="Tetracyclin repressor-like, C-terminal domain"/>
    <property type="match status" value="1"/>
</dbReference>
<dbReference type="GO" id="GO:0000976">
    <property type="term" value="F:transcription cis-regulatory region binding"/>
    <property type="evidence" value="ECO:0007669"/>
    <property type="project" value="TreeGrafter"/>
</dbReference>
<keyword evidence="1 2" id="KW-0238">DNA-binding</keyword>
<dbReference type="Gene3D" id="1.10.10.60">
    <property type="entry name" value="Homeodomain-like"/>
    <property type="match status" value="1"/>
</dbReference>
<dbReference type="PROSITE" id="PS50977">
    <property type="entry name" value="HTH_TETR_2"/>
    <property type="match status" value="1"/>
</dbReference>
<name>A0A542UG27_9ACTN</name>
<evidence type="ECO:0000313" key="5">
    <source>
        <dbReference type="Proteomes" id="UP000318103"/>
    </source>
</evidence>